<dbReference type="EC" id="3.6.4.12" evidence="1"/>
<evidence type="ECO:0000256" key="5">
    <source>
        <dbReference type="ARBA" id="ARBA00047995"/>
    </source>
</evidence>
<dbReference type="InterPro" id="IPR027417">
    <property type="entry name" value="P-loop_NTPase"/>
</dbReference>
<dbReference type="InterPro" id="IPR012340">
    <property type="entry name" value="NA-bd_OB-fold"/>
</dbReference>
<dbReference type="EMBL" id="CP001574">
    <property type="protein sequence ID" value="ACO68334.1"/>
    <property type="molecule type" value="Genomic_DNA"/>
</dbReference>
<protein>
    <recommendedName>
        <fullName evidence="1">DNA helicase</fullName>
        <ecNumber evidence="1">3.6.4.12</ecNumber>
    </recommendedName>
</protein>
<feature type="transmembrane region" description="Helical" evidence="7">
    <location>
        <begin position="94"/>
        <end position="117"/>
    </location>
</feature>
<dbReference type="Gene3D" id="3.40.50.300">
    <property type="entry name" value="P-loop containing nucleotide triphosphate hydrolases"/>
    <property type="match status" value="1"/>
</dbReference>
<dbReference type="FunCoup" id="C1FD55">
    <property type="interactions" value="1049"/>
</dbReference>
<dbReference type="SUPFAM" id="SSF50249">
    <property type="entry name" value="Nucleic acid-binding proteins"/>
    <property type="match status" value="1"/>
</dbReference>
<keyword evidence="3 6" id="KW-0067">ATP-binding</keyword>
<dbReference type="eggNOG" id="KOG0478">
    <property type="taxonomic scope" value="Eukaryota"/>
</dbReference>
<keyword evidence="7" id="KW-0812">Transmembrane</keyword>
<evidence type="ECO:0000256" key="3">
    <source>
        <dbReference type="ARBA" id="ARBA00022840"/>
    </source>
</evidence>
<evidence type="ECO:0000313" key="9">
    <source>
        <dbReference type="EMBL" id="ACO68334.1"/>
    </source>
</evidence>
<reference evidence="9 10" key="1">
    <citation type="journal article" date="2009" name="Science">
        <title>Green evolution and dynamic adaptations revealed by genomes of the marine picoeukaryotes Micromonas.</title>
        <authorList>
            <person name="Worden A.Z."/>
            <person name="Lee J.H."/>
            <person name="Mock T."/>
            <person name="Rouze P."/>
            <person name="Simmons M.P."/>
            <person name="Aerts A.L."/>
            <person name="Allen A.E."/>
            <person name="Cuvelier M.L."/>
            <person name="Derelle E."/>
            <person name="Everett M.V."/>
            <person name="Foulon E."/>
            <person name="Grimwood J."/>
            <person name="Gundlach H."/>
            <person name="Henrissat B."/>
            <person name="Napoli C."/>
            <person name="McDonald S.M."/>
            <person name="Parker M.S."/>
            <person name="Rombauts S."/>
            <person name="Salamov A."/>
            <person name="Von Dassow P."/>
            <person name="Badger J.H."/>
            <person name="Coutinho P.M."/>
            <person name="Demir E."/>
            <person name="Dubchak I."/>
            <person name="Gentemann C."/>
            <person name="Eikrem W."/>
            <person name="Gready J.E."/>
            <person name="John U."/>
            <person name="Lanier W."/>
            <person name="Lindquist E.A."/>
            <person name="Lucas S."/>
            <person name="Mayer K.F."/>
            <person name="Moreau H."/>
            <person name="Not F."/>
            <person name="Otillar R."/>
            <person name="Panaud O."/>
            <person name="Pangilinan J."/>
            <person name="Paulsen I."/>
            <person name="Piegu B."/>
            <person name="Poliakov A."/>
            <person name="Robbens S."/>
            <person name="Schmutz J."/>
            <person name="Toulza E."/>
            <person name="Wyss T."/>
            <person name="Zelensky A."/>
            <person name="Zhou K."/>
            <person name="Armbrust E.V."/>
            <person name="Bhattacharya D."/>
            <person name="Goodenough U.W."/>
            <person name="Van de Peer Y."/>
            <person name="Grigoriev I.V."/>
        </authorList>
    </citation>
    <scope>NUCLEOTIDE SEQUENCE [LARGE SCALE GENOMIC DNA]</scope>
    <source>
        <strain evidence="10">RCC299 / NOUM17</strain>
    </source>
</reference>
<proteinExistence type="inferred from homology"/>
<dbReference type="RefSeq" id="XP_002507076.1">
    <property type="nucleotide sequence ID" value="XM_002507030.1"/>
</dbReference>
<evidence type="ECO:0000256" key="1">
    <source>
        <dbReference type="ARBA" id="ARBA00012551"/>
    </source>
</evidence>
<dbReference type="Gene3D" id="2.40.50.140">
    <property type="entry name" value="Nucleic acid-binding proteins"/>
    <property type="match status" value="1"/>
</dbReference>
<evidence type="ECO:0000256" key="7">
    <source>
        <dbReference type="SAM" id="Phobius"/>
    </source>
</evidence>
<evidence type="ECO:0000256" key="2">
    <source>
        <dbReference type="ARBA" id="ARBA00022741"/>
    </source>
</evidence>
<dbReference type="PANTHER" id="PTHR11630:SF48">
    <property type="entry name" value="DNA HELICASE MCM9"/>
    <property type="match status" value="1"/>
</dbReference>
<evidence type="ECO:0000313" key="10">
    <source>
        <dbReference type="Proteomes" id="UP000002009"/>
    </source>
</evidence>
<dbReference type="GO" id="GO:0042555">
    <property type="term" value="C:MCM complex"/>
    <property type="evidence" value="ECO:0007669"/>
    <property type="project" value="TreeGrafter"/>
</dbReference>
<dbReference type="SMART" id="SM00350">
    <property type="entry name" value="MCM"/>
    <property type="match status" value="1"/>
</dbReference>
<dbReference type="GO" id="GO:0005524">
    <property type="term" value="F:ATP binding"/>
    <property type="evidence" value="ECO:0007669"/>
    <property type="project" value="UniProtKB-KW"/>
</dbReference>
<dbReference type="PANTHER" id="PTHR11630">
    <property type="entry name" value="DNA REPLICATION LICENSING FACTOR MCM FAMILY MEMBER"/>
    <property type="match status" value="1"/>
</dbReference>
<comment type="similarity">
    <text evidence="6">Belongs to the MCM family.</text>
</comment>
<evidence type="ECO:0000256" key="6">
    <source>
        <dbReference type="RuleBase" id="RU004070"/>
    </source>
</evidence>
<dbReference type="GO" id="GO:0016787">
    <property type="term" value="F:hydrolase activity"/>
    <property type="evidence" value="ECO:0007669"/>
    <property type="project" value="UniProtKB-KW"/>
</dbReference>
<feature type="domain" description="MCM C-terminal AAA(+) ATPase" evidence="8">
    <location>
        <begin position="392"/>
        <end position="599"/>
    </location>
</feature>
<dbReference type="GO" id="GO:0003697">
    <property type="term" value="F:single-stranded DNA binding"/>
    <property type="evidence" value="ECO:0007669"/>
    <property type="project" value="TreeGrafter"/>
</dbReference>
<evidence type="ECO:0000256" key="4">
    <source>
        <dbReference type="ARBA" id="ARBA00023125"/>
    </source>
</evidence>
<dbReference type="PRINTS" id="PR01657">
    <property type="entry name" value="MCMFAMILY"/>
</dbReference>
<dbReference type="InParanoid" id="C1FD55"/>
<keyword evidence="7" id="KW-0472">Membrane</keyword>
<dbReference type="GO" id="GO:0017116">
    <property type="term" value="F:single-stranded DNA helicase activity"/>
    <property type="evidence" value="ECO:0007669"/>
    <property type="project" value="TreeGrafter"/>
</dbReference>
<dbReference type="InterPro" id="IPR031327">
    <property type="entry name" value="MCM"/>
</dbReference>
<evidence type="ECO:0000259" key="8">
    <source>
        <dbReference type="PROSITE" id="PS50051"/>
    </source>
</evidence>
<comment type="catalytic activity">
    <reaction evidence="5">
        <text>ATP + H2O = ADP + phosphate + H(+)</text>
        <dbReference type="Rhea" id="RHEA:13065"/>
        <dbReference type="ChEBI" id="CHEBI:15377"/>
        <dbReference type="ChEBI" id="CHEBI:15378"/>
        <dbReference type="ChEBI" id="CHEBI:30616"/>
        <dbReference type="ChEBI" id="CHEBI:43474"/>
        <dbReference type="ChEBI" id="CHEBI:456216"/>
        <dbReference type="EC" id="3.6.4.12"/>
    </reaction>
</comment>
<organism evidence="9 10">
    <name type="scientific">Micromonas commoda (strain RCC299 / NOUM17 / CCMP2709)</name>
    <name type="common">Picoplanktonic green alga</name>
    <dbReference type="NCBI Taxonomy" id="296587"/>
    <lineage>
        <taxon>Eukaryota</taxon>
        <taxon>Viridiplantae</taxon>
        <taxon>Chlorophyta</taxon>
        <taxon>Mamiellophyceae</taxon>
        <taxon>Mamiellales</taxon>
        <taxon>Mamiellaceae</taxon>
        <taxon>Micromonas</taxon>
    </lineage>
</organism>
<dbReference type="Pfam" id="PF17207">
    <property type="entry name" value="MCM_OB"/>
    <property type="match status" value="1"/>
</dbReference>
<dbReference type="Proteomes" id="UP000002009">
    <property type="component" value="Chromosome 1"/>
</dbReference>
<dbReference type="GO" id="GO:0005634">
    <property type="term" value="C:nucleus"/>
    <property type="evidence" value="ECO:0007669"/>
    <property type="project" value="UniProtKB-SubCell"/>
</dbReference>
<name>C1FD55_MICCC</name>
<dbReference type="PROSITE" id="PS50051">
    <property type="entry name" value="MCM_2"/>
    <property type="match status" value="1"/>
</dbReference>
<dbReference type="OrthoDB" id="496750at2759"/>
<sequence>MILIFGLFVDFFTCRWSTPTISFLRAYLILGLLEYLYTFVIPGICACWSSGRQGGVLVYYSQLGLSSEGLSSEGLRLSFEDLLMGESYRSQMHGILLVIVFFVMVALMRSHAAILGLSANSIKYSARVRLDFHRIALLQLGSFVSQLCAPYSGHILTIQGTVTRVSAVRSCEVEQLFECDFCKHRFSVPVSQGQKLYFAAPKTCPRSLTSASTAAKPDAAACAGTSFSVVQTKLPILNDFQEIHVQDSSWAFSERTKTCLQLDLTLLGTDGWFKKRQNQRTSNIKAPQRSIAVILVDDLVDKCRPGDDICITVTVLSRWLKARCGQRAEVEMICSAISVSYLPNGMFCEHQRACKEDVDDFASFWRYGAHHTTASRLEEPAAAKMQQTICAGRDLLLDSFCPQLFQLYPAKLAFLLSLVGGVSYIEYETGNHNRNECHVLLIGDPGTGKSQLLKYVAKLAPKSVNATGTGLTSAGLTATMRKGKDSNSWILDAGVLVLADSGVCCIDQFEKISGAQLAAFQEAMEQQTLSITMETMVARLQTRCSLFASANPVAGRIDTALSLSANTGLQSPILSRFDCILVFKDDMSSRHDRAISSHLTSHNQRNYVDNINHELSAIDRVDNERKSSLMNRQGFSCQALNRGKGYLSFKAKDTHAGMLSQNRHKLWSFQHVRRYVLLVRYAIDPVLSSEAEMLIRGFYQVCRRERAGLSARPTIRLLVSLIRLSQAHAKLLWNQQVRGGDVVVAVDILKASNDYTLPAHLGSTCSTLMPEASAMLQREIQLIGDIERVLGPSW</sequence>
<dbReference type="AlphaFoldDB" id="C1FD55"/>
<keyword evidence="4 6" id="KW-0238">DNA-binding</keyword>
<dbReference type="STRING" id="296587.C1FD55"/>
<keyword evidence="2 6" id="KW-0547">Nucleotide-binding</keyword>
<keyword evidence="10" id="KW-1185">Reference proteome</keyword>
<keyword evidence="7" id="KW-1133">Transmembrane helix</keyword>
<dbReference type="InterPro" id="IPR033762">
    <property type="entry name" value="MCM_OB"/>
</dbReference>
<dbReference type="Pfam" id="PF17855">
    <property type="entry name" value="MCM_lid"/>
    <property type="match status" value="1"/>
</dbReference>
<dbReference type="KEGG" id="mis:MICPUN_113396"/>
<dbReference type="Gene3D" id="2.20.28.10">
    <property type="match status" value="1"/>
</dbReference>
<dbReference type="GO" id="GO:0000724">
    <property type="term" value="P:double-strand break repair via homologous recombination"/>
    <property type="evidence" value="ECO:0007669"/>
    <property type="project" value="TreeGrafter"/>
</dbReference>
<dbReference type="InterPro" id="IPR041562">
    <property type="entry name" value="MCM_lid"/>
</dbReference>
<dbReference type="Pfam" id="PF00493">
    <property type="entry name" value="MCM"/>
    <property type="match status" value="1"/>
</dbReference>
<dbReference type="SUPFAM" id="SSF52540">
    <property type="entry name" value="P-loop containing nucleoside triphosphate hydrolases"/>
    <property type="match status" value="1"/>
</dbReference>
<dbReference type="InterPro" id="IPR001208">
    <property type="entry name" value="MCM_dom"/>
</dbReference>
<feature type="transmembrane region" description="Helical" evidence="7">
    <location>
        <begin position="27"/>
        <end position="48"/>
    </location>
</feature>
<accession>C1FD55</accession>
<dbReference type="GeneID" id="8250392"/>
<gene>
    <name evidence="9" type="primary">MCM9</name>
    <name evidence="9" type="ORF">MICPUN_113396</name>
</gene>